<accession>A0A225WMM0</accession>
<name>A0A225WMM0_9STRA</name>
<organism evidence="1 2">
    <name type="scientific">Phytophthora megakarya</name>
    <dbReference type="NCBI Taxonomy" id="4795"/>
    <lineage>
        <taxon>Eukaryota</taxon>
        <taxon>Sar</taxon>
        <taxon>Stramenopiles</taxon>
        <taxon>Oomycota</taxon>
        <taxon>Peronosporomycetes</taxon>
        <taxon>Peronosporales</taxon>
        <taxon>Peronosporaceae</taxon>
        <taxon>Phytophthora</taxon>
    </lineage>
</organism>
<comment type="caution">
    <text evidence="1">The sequence shown here is derived from an EMBL/GenBank/DDBJ whole genome shotgun (WGS) entry which is preliminary data.</text>
</comment>
<reference evidence="2" key="1">
    <citation type="submission" date="2017-03" db="EMBL/GenBank/DDBJ databases">
        <title>Phytopthora megakarya and P. palmivora, two closely related causual agents of cacao black pod achieved similar genome size and gene model numbers by different mechanisms.</title>
        <authorList>
            <person name="Ali S."/>
            <person name="Shao J."/>
            <person name="Larry D.J."/>
            <person name="Kronmiller B."/>
            <person name="Shen D."/>
            <person name="Strem M.D."/>
            <person name="Melnick R.L."/>
            <person name="Guiltinan M.J."/>
            <person name="Tyler B.M."/>
            <person name="Meinhardt L.W."/>
            <person name="Bailey B.A."/>
        </authorList>
    </citation>
    <scope>NUCLEOTIDE SEQUENCE [LARGE SCALE GENOMIC DNA]</scope>
    <source>
        <strain evidence="2">zdho120</strain>
    </source>
</reference>
<evidence type="ECO:0000313" key="2">
    <source>
        <dbReference type="Proteomes" id="UP000198211"/>
    </source>
</evidence>
<protein>
    <submittedName>
        <fullName evidence="1">Uncharacterized protein</fullName>
    </submittedName>
</protein>
<dbReference type="Proteomes" id="UP000198211">
    <property type="component" value="Unassembled WGS sequence"/>
</dbReference>
<keyword evidence="2" id="KW-1185">Reference proteome</keyword>
<dbReference type="EMBL" id="NBNE01000543">
    <property type="protein sequence ID" value="OWZ18744.1"/>
    <property type="molecule type" value="Genomic_DNA"/>
</dbReference>
<proteinExistence type="predicted"/>
<sequence length="65" mass="7449">MLHGLSAKFGKDYAIGITQKTIRMLCKRLKWRDGSITPETHTTLFYLNHDGLIKPTRIYGGCFPH</sequence>
<gene>
    <name evidence="1" type="ORF">PHMEG_0007110</name>
</gene>
<evidence type="ECO:0000313" key="1">
    <source>
        <dbReference type="EMBL" id="OWZ18744.1"/>
    </source>
</evidence>
<dbReference type="AlphaFoldDB" id="A0A225WMM0"/>